<dbReference type="Pfam" id="PF01928">
    <property type="entry name" value="CYTH"/>
    <property type="match status" value="1"/>
</dbReference>
<evidence type="ECO:0000259" key="1">
    <source>
        <dbReference type="PROSITE" id="PS51707"/>
    </source>
</evidence>
<dbReference type="PROSITE" id="PS51707">
    <property type="entry name" value="CYTH"/>
    <property type="match status" value="1"/>
</dbReference>
<evidence type="ECO:0000313" key="2">
    <source>
        <dbReference type="EMBL" id="KKM84311.1"/>
    </source>
</evidence>
<dbReference type="CDD" id="cd07756">
    <property type="entry name" value="CYTH-like_Pase_CHAD"/>
    <property type="match status" value="1"/>
</dbReference>
<sequence length="296" mass="32745">MAQELEIKLSLEPGDLPRALDWLRARPEAAQGSRKSLVNRYYDTPGAELNHQKAALRVRQSGDQYIQTFKTRGEFVNGAHRREEWEWPLCGPSLSLELLADTPLGNGINLARLAPVFETNFTRQIVMLDDGEALIECAVDSGVIIVGDHQKPLHEVEFELKSGDSSRLLIWADRLARHCPVFLNLISKAEQGYFLAGVRMPAPAIIENAGDQISKHGDMHRLLHRLSHAWLEHGAVSLEGIDLLLLRRQAKACGLEQAFSDLAEYLAKGGALGGLLGKPELGQCQLGLLVRAQSNR</sequence>
<dbReference type="GO" id="GO:0046872">
    <property type="term" value="F:metal ion binding"/>
    <property type="evidence" value="ECO:0007669"/>
    <property type="project" value="TreeGrafter"/>
</dbReference>
<name>A0A0F9LAE7_9ZZZZ</name>
<feature type="domain" description="CYTH" evidence="1">
    <location>
        <begin position="2"/>
        <end position="199"/>
    </location>
</feature>
<comment type="caution">
    <text evidence="2">The sequence shown here is derived from an EMBL/GenBank/DDBJ whole genome shotgun (WGS) entry which is preliminary data.</text>
</comment>
<organism evidence="2">
    <name type="scientific">marine sediment metagenome</name>
    <dbReference type="NCBI Taxonomy" id="412755"/>
    <lineage>
        <taxon>unclassified sequences</taxon>
        <taxon>metagenomes</taxon>
        <taxon>ecological metagenomes</taxon>
    </lineage>
</organism>
<dbReference type="SUPFAM" id="SSF55154">
    <property type="entry name" value="CYTH-like phosphatases"/>
    <property type="match status" value="1"/>
</dbReference>
<gene>
    <name evidence="2" type="ORF">LCGC14_1300480</name>
</gene>
<dbReference type="SMART" id="SM01118">
    <property type="entry name" value="CYTH"/>
    <property type="match status" value="1"/>
</dbReference>
<dbReference type="PANTHER" id="PTHR39569">
    <property type="entry name" value="INORGANIC TRIPHOSPHATASE"/>
    <property type="match status" value="1"/>
</dbReference>
<dbReference type="InterPro" id="IPR033469">
    <property type="entry name" value="CYTH-like_dom_sf"/>
</dbReference>
<dbReference type="InterPro" id="IPR023577">
    <property type="entry name" value="CYTH_domain"/>
</dbReference>
<protein>
    <recommendedName>
        <fullName evidence="1">CYTH domain-containing protein</fullName>
    </recommendedName>
</protein>
<dbReference type="PANTHER" id="PTHR39569:SF1">
    <property type="entry name" value="INORGANIC TRIPHOSPHATASE"/>
    <property type="match status" value="1"/>
</dbReference>
<accession>A0A0F9LAE7</accession>
<dbReference type="AlphaFoldDB" id="A0A0F9LAE7"/>
<dbReference type="EMBL" id="LAZR01007587">
    <property type="protein sequence ID" value="KKM84311.1"/>
    <property type="molecule type" value="Genomic_DNA"/>
</dbReference>
<proteinExistence type="predicted"/>
<dbReference type="GO" id="GO:0050355">
    <property type="term" value="F:inorganic triphosphate phosphatase activity"/>
    <property type="evidence" value="ECO:0007669"/>
    <property type="project" value="InterPro"/>
</dbReference>
<reference evidence="2" key="1">
    <citation type="journal article" date="2015" name="Nature">
        <title>Complex archaea that bridge the gap between prokaryotes and eukaryotes.</title>
        <authorList>
            <person name="Spang A."/>
            <person name="Saw J.H."/>
            <person name="Jorgensen S.L."/>
            <person name="Zaremba-Niedzwiedzka K."/>
            <person name="Martijn J."/>
            <person name="Lind A.E."/>
            <person name="van Eijk R."/>
            <person name="Schleper C."/>
            <person name="Guy L."/>
            <person name="Ettema T.J."/>
        </authorList>
    </citation>
    <scope>NUCLEOTIDE SEQUENCE</scope>
</reference>
<dbReference type="InterPro" id="IPR039013">
    <property type="entry name" value="YgiF"/>
</dbReference>
<dbReference type="Gene3D" id="2.40.320.10">
    <property type="entry name" value="Hypothetical Protein Pfu-838710-001"/>
    <property type="match status" value="1"/>
</dbReference>